<evidence type="ECO:0000256" key="2">
    <source>
        <dbReference type="ARBA" id="ARBA00023002"/>
    </source>
</evidence>
<sequence length="269" mass="28240">MRKTVLITGASTGMGEAATFEYAARGWNVVATMRDTAKANPAFAGLGNVLVTRLDVTDAAGIEQAVKESVDRFGAIDALLGAAGYGQVGTVEEVSPDQLRDQFETNVVGLVQVIQAVLPHMRERGRGHIINVGSMGGHVSLPTMAVYCASKSAVQNLTEGLAKEVGPLGIRVTLVEPAGYDTSFGTNAKLPAASIPAYAPAYAGMAEFDKQAVRGDLIRSMAAVADITGIDEPPLHLAVATAGLEMVRGRFAELMDEYTRWETVTAGTD</sequence>
<comment type="similarity">
    <text evidence="1 3">Belongs to the short-chain dehydrogenases/reductases (SDR) family.</text>
</comment>
<name>A0A250VW52_STROL</name>
<dbReference type="EMBL" id="BDQI01000047">
    <property type="protein sequence ID" value="GAX58190.1"/>
    <property type="molecule type" value="Genomic_DNA"/>
</dbReference>
<dbReference type="Pfam" id="PF00106">
    <property type="entry name" value="adh_short"/>
    <property type="match status" value="1"/>
</dbReference>
<protein>
    <submittedName>
        <fullName evidence="4">Short-chain dehydrogenase/reductase</fullName>
    </submittedName>
</protein>
<evidence type="ECO:0000313" key="5">
    <source>
        <dbReference type="Proteomes" id="UP000217446"/>
    </source>
</evidence>
<dbReference type="PRINTS" id="PR00081">
    <property type="entry name" value="GDHRDH"/>
</dbReference>
<accession>A0A250VW52</accession>
<dbReference type="GO" id="GO:0016491">
    <property type="term" value="F:oxidoreductase activity"/>
    <property type="evidence" value="ECO:0007669"/>
    <property type="project" value="UniProtKB-KW"/>
</dbReference>
<dbReference type="InterPro" id="IPR036291">
    <property type="entry name" value="NAD(P)-bd_dom_sf"/>
</dbReference>
<dbReference type="PANTHER" id="PTHR43976:SF16">
    <property type="entry name" value="SHORT-CHAIN DEHYDROGENASE_REDUCTASE FAMILY PROTEIN"/>
    <property type="match status" value="1"/>
</dbReference>
<dbReference type="RefSeq" id="WP_067380114.1">
    <property type="nucleotide sequence ID" value="NZ_BDQI01000047.1"/>
</dbReference>
<comment type="caution">
    <text evidence="4">The sequence shown here is derived from an EMBL/GenBank/DDBJ whole genome shotgun (WGS) entry which is preliminary data.</text>
</comment>
<dbReference type="PANTHER" id="PTHR43976">
    <property type="entry name" value="SHORT CHAIN DEHYDROGENASE"/>
    <property type="match status" value="1"/>
</dbReference>
<keyword evidence="5" id="KW-1185">Reference proteome</keyword>
<dbReference type="AlphaFoldDB" id="A0A250VW52"/>
<reference evidence="5" key="1">
    <citation type="submission" date="2017-05" db="EMBL/GenBank/DDBJ databases">
        <title>Streptomyces olivochromogenes NBRC 3561 whole genome shotgun sequence.</title>
        <authorList>
            <person name="Dohra H."/>
            <person name="Kodani S."/>
        </authorList>
    </citation>
    <scope>NUCLEOTIDE SEQUENCE [LARGE SCALE GENOMIC DNA]</scope>
    <source>
        <strain evidence="5">NBRC 3561</strain>
    </source>
</reference>
<dbReference type="Gene3D" id="3.40.50.720">
    <property type="entry name" value="NAD(P)-binding Rossmann-like Domain"/>
    <property type="match status" value="1"/>
</dbReference>
<dbReference type="PROSITE" id="PS00061">
    <property type="entry name" value="ADH_SHORT"/>
    <property type="match status" value="1"/>
</dbReference>
<proteinExistence type="inferred from homology"/>
<dbReference type="InterPro" id="IPR002347">
    <property type="entry name" value="SDR_fam"/>
</dbReference>
<dbReference type="PRINTS" id="PR00080">
    <property type="entry name" value="SDRFAMILY"/>
</dbReference>
<dbReference type="InterPro" id="IPR020904">
    <property type="entry name" value="Sc_DH/Rdtase_CS"/>
</dbReference>
<dbReference type="InterPro" id="IPR051911">
    <property type="entry name" value="SDR_oxidoreductase"/>
</dbReference>
<evidence type="ECO:0000256" key="1">
    <source>
        <dbReference type="ARBA" id="ARBA00006484"/>
    </source>
</evidence>
<dbReference type="SUPFAM" id="SSF51735">
    <property type="entry name" value="NAD(P)-binding Rossmann-fold domains"/>
    <property type="match status" value="1"/>
</dbReference>
<dbReference type="Proteomes" id="UP000217446">
    <property type="component" value="Unassembled WGS sequence"/>
</dbReference>
<organism evidence="4 5">
    <name type="scientific">Streptomyces olivochromogenes</name>
    <dbReference type="NCBI Taxonomy" id="1963"/>
    <lineage>
        <taxon>Bacteria</taxon>
        <taxon>Bacillati</taxon>
        <taxon>Actinomycetota</taxon>
        <taxon>Actinomycetes</taxon>
        <taxon>Kitasatosporales</taxon>
        <taxon>Streptomycetaceae</taxon>
        <taxon>Streptomyces</taxon>
    </lineage>
</organism>
<keyword evidence="2" id="KW-0560">Oxidoreductase</keyword>
<evidence type="ECO:0000313" key="4">
    <source>
        <dbReference type="EMBL" id="GAX58190.1"/>
    </source>
</evidence>
<evidence type="ECO:0000256" key="3">
    <source>
        <dbReference type="RuleBase" id="RU000363"/>
    </source>
</evidence>
<dbReference type="STRING" id="1963.AQJ27_39695"/>
<gene>
    <name evidence="4" type="ORF">SO3561_09761</name>
</gene>
<dbReference type="CDD" id="cd05374">
    <property type="entry name" value="17beta-HSD-like_SDR_c"/>
    <property type="match status" value="1"/>
</dbReference>